<reference evidence="3 5" key="2">
    <citation type="submission" date="2017-03" db="EMBL/GenBank/DDBJ databases">
        <title>Complete sequence of Clostridium formicaceticum DSM 92.</title>
        <authorList>
            <person name="Poehlein A."/>
            <person name="Karl M."/>
            <person name="Bengelsdorf F.R."/>
            <person name="Duerre P."/>
            <person name="Daniel R."/>
        </authorList>
    </citation>
    <scope>NUCLEOTIDE SEQUENCE [LARGE SCALE GENOMIC DNA]</scope>
    <source>
        <strain evidence="3 5">DSM 92</strain>
    </source>
</reference>
<name>A0AAC9WHX4_9CLOT</name>
<keyword evidence="1" id="KW-1133">Transmembrane helix</keyword>
<dbReference type="KEGG" id="cfm:BJL90_01865"/>
<dbReference type="AlphaFoldDB" id="A0AAC9WHX4"/>
<accession>A0AAC9WHX4</accession>
<evidence type="ECO:0000256" key="1">
    <source>
        <dbReference type="SAM" id="Phobius"/>
    </source>
</evidence>
<evidence type="ECO:0000313" key="4">
    <source>
        <dbReference type="Proteomes" id="UP000177894"/>
    </source>
</evidence>
<keyword evidence="1" id="KW-0812">Transmembrane</keyword>
<feature type="transmembrane region" description="Helical" evidence="1">
    <location>
        <begin position="40"/>
        <end position="60"/>
    </location>
</feature>
<gene>
    <name evidence="2" type="ORF">BJL90_01865</name>
    <name evidence="3" type="ORF">CLFO_36110</name>
</gene>
<reference evidence="2 4" key="1">
    <citation type="submission" date="2016-10" db="EMBL/GenBank/DDBJ databases">
        <title>Complete Genome Sequence of Acetogen Clostridium formicoaceticum ATCC 27076.</title>
        <authorList>
            <person name="Bao T."/>
            <person name="Cheng C."/>
            <person name="Zhao J."/>
            <person name="Yang S.-T."/>
            <person name="Wang J."/>
            <person name="Wang M."/>
        </authorList>
    </citation>
    <scope>NUCLEOTIDE SEQUENCE [LARGE SCALE GENOMIC DNA]</scope>
    <source>
        <strain evidence="2 4">ATCC 27076</strain>
    </source>
</reference>
<organism evidence="3 5">
    <name type="scientific">Clostridium formicaceticum</name>
    <dbReference type="NCBI Taxonomy" id="1497"/>
    <lineage>
        <taxon>Bacteria</taxon>
        <taxon>Bacillati</taxon>
        <taxon>Bacillota</taxon>
        <taxon>Clostridia</taxon>
        <taxon>Eubacteriales</taxon>
        <taxon>Clostridiaceae</taxon>
        <taxon>Clostridium</taxon>
    </lineage>
</organism>
<evidence type="ECO:0000313" key="2">
    <source>
        <dbReference type="EMBL" id="AOY74811.1"/>
    </source>
</evidence>
<dbReference type="RefSeq" id="WP_070963781.1">
    <property type="nucleotide sequence ID" value="NZ_CP017603.1"/>
</dbReference>
<proteinExistence type="predicted"/>
<dbReference type="EMBL" id="CP020559">
    <property type="protein sequence ID" value="ARE89204.1"/>
    <property type="molecule type" value="Genomic_DNA"/>
</dbReference>
<dbReference type="Proteomes" id="UP000192478">
    <property type="component" value="Chromosome"/>
</dbReference>
<keyword evidence="1" id="KW-0472">Membrane</keyword>
<dbReference type="Proteomes" id="UP000177894">
    <property type="component" value="Chromosome"/>
</dbReference>
<protein>
    <submittedName>
        <fullName evidence="2">DUF2933 domain-containing protein</fullName>
    </submittedName>
</protein>
<evidence type="ECO:0000313" key="5">
    <source>
        <dbReference type="Proteomes" id="UP000192478"/>
    </source>
</evidence>
<sequence>MNHKGKNHGMMMLLCCLVPLAAILFLPRLGIQLGPVGRLAPYAMLLICPLMHIGMMVFMFKGRKQGCCEDEQAEKQIQ</sequence>
<keyword evidence="4" id="KW-1185">Reference proteome</keyword>
<dbReference type="EMBL" id="CP017603">
    <property type="protein sequence ID" value="AOY74811.1"/>
    <property type="molecule type" value="Genomic_DNA"/>
</dbReference>
<evidence type="ECO:0000313" key="3">
    <source>
        <dbReference type="EMBL" id="ARE89204.1"/>
    </source>
</evidence>